<name>A0ABU5NC89_9RICK</name>
<evidence type="ECO:0000313" key="2">
    <source>
        <dbReference type="EMBL" id="MEA0970795.1"/>
    </source>
</evidence>
<dbReference type="EMBL" id="JARJFB010000048">
    <property type="protein sequence ID" value="MEA0970795.1"/>
    <property type="molecule type" value="Genomic_DNA"/>
</dbReference>
<evidence type="ECO:0000256" key="1">
    <source>
        <dbReference type="ARBA" id="ARBA00022801"/>
    </source>
</evidence>
<evidence type="ECO:0000313" key="3">
    <source>
        <dbReference type="Proteomes" id="UP001291687"/>
    </source>
</evidence>
<dbReference type="SUPFAM" id="SSF53254">
    <property type="entry name" value="Phosphoglycerate mutase-like"/>
    <property type="match status" value="1"/>
</dbReference>
<comment type="caution">
    <text evidence="2">The sequence shown here is derived from an EMBL/GenBank/DDBJ whole genome shotgun (WGS) entry which is preliminary data.</text>
</comment>
<keyword evidence="3" id="KW-1185">Reference proteome</keyword>
<dbReference type="InterPro" id="IPR051021">
    <property type="entry name" value="Mito_Ser/Thr_phosphatase"/>
</dbReference>
<sequence length="114" mass="13148">MKLLLMRHAHTEQSPEKQDFERILTDQGQAEAMEAANFLDSYRIDKMIVSYVKRTLQTANIIEEQIPISENEVVKELYNGTRENMIELLSNQEDTNKHILVIGHNPLIVSPSKL</sequence>
<dbReference type="RefSeq" id="WP_322776698.1">
    <property type="nucleotide sequence ID" value="NZ_JARJFB010000048.1"/>
</dbReference>
<dbReference type="PANTHER" id="PTHR20935:SF1">
    <property type="entry name" value="SLL1549 PROTEIN"/>
    <property type="match status" value="1"/>
</dbReference>
<gene>
    <name evidence="2" type="ORF">Megvenef_00764</name>
</gene>
<organism evidence="2 3">
    <name type="scientific">Candidatus Megaera venefica</name>
    <dbReference type="NCBI Taxonomy" id="2055910"/>
    <lineage>
        <taxon>Bacteria</taxon>
        <taxon>Pseudomonadati</taxon>
        <taxon>Pseudomonadota</taxon>
        <taxon>Alphaproteobacteria</taxon>
        <taxon>Rickettsiales</taxon>
        <taxon>Rickettsiaceae</taxon>
        <taxon>Candidatus Megaera</taxon>
    </lineage>
</organism>
<keyword evidence="1" id="KW-0378">Hydrolase</keyword>
<protein>
    <submittedName>
        <fullName evidence="2">Histidine phosphatase family domain protein</fullName>
    </submittedName>
</protein>
<dbReference type="CDD" id="cd07067">
    <property type="entry name" value="HP_PGM_like"/>
    <property type="match status" value="1"/>
</dbReference>
<accession>A0ABU5NC89</accession>
<reference evidence="2 3" key="1">
    <citation type="submission" date="2023-03" db="EMBL/GenBank/DDBJ databases">
        <title>Host association and intracellularity evolved multiple times independently in the Rickettsiales.</title>
        <authorList>
            <person name="Castelli M."/>
            <person name="Nardi T."/>
            <person name="Gammuto L."/>
            <person name="Bellinzona G."/>
            <person name="Sabaneyeva E."/>
            <person name="Potekhin A."/>
            <person name="Serra V."/>
            <person name="Petroni G."/>
            <person name="Sassera D."/>
        </authorList>
    </citation>
    <scope>NUCLEOTIDE SEQUENCE [LARGE SCALE GENOMIC DNA]</scope>
    <source>
        <strain evidence="2 3">Sr 2-6</strain>
    </source>
</reference>
<dbReference type="InterPro" id="IPR013078">
    <property type="entry name" value="His_Pase_superF_clade-1"/>
</dbReference>
<dbReference type="Proteomes" id="UP001291687">
    <property type="component" value="Unassembled WGS sequence"/>
</dbReference>
<dbReference type="InterPro" id="IPR029033">
    <property type="entry name" value="His_PPase_superfam"/>
</dbReference>
<dbReference type="Gene3D" id="3.40.50.1240">
    <property type="entry name" value="Phosphoglycerate mutase-like"/>
    <property type="match status" value="1"/>
</dbReference>
<dbReference type="Pfam" id="PF00300">
    <property type="entry name" value="His_Phos_1"/>
    <property type="match status" value="1"/>
</dbReference>
<proteinExistence type="predicted"/>
<dbReference type="PANTHER" id="PTHR20935">
    <property type="entry name" value="PHOSPHOGLYCERATE MUTASE-RELATED"/>
    <property type="match status" value="1"/>
</dbReference>